<dbReference type="Pfam" id="PF09957">
    <property type="entry name" value="VapB_antitoxin"/>
    <property type="match status" value="1"/>
</dbReference>
<gene>
    <name evidence="1" type="ORF">GCM10011390_00360</name>
</gene>
<name>A0A917E0K2_9HYPH</name>
<dbReference type="AlphaFoldDB" id="A0A917E0K2"/>
<keyword evidence="2" id="KW-1185">Reference proteome</keyword>
<accession>A0A917E0K2</accession>
<evidence type="ECO:0000313" key="1">
    <source>
        <dbReference type="EMBL" id="GGD85717.1"/>
    </source>
</evidence>
<dbReference type="RefSeq" id="WP_188906225.1">
    <property type="nucleotide sequence ID" value="NZ_BMIQ01000001.1"/>
</dbReference>
<dbReference type="InterPro" id="IPR019239">
    <property type="entry name" value="VapB_antitoxin"/>
</dbReference>
<dbReference type="EMBL" id="BMIQ01000001">
    <property type="protein sequence ID" value="GGD85717.1"/>
    <property type="molecule type" value="Genomic_DNA"/>
</dbReference>
<reference evidence="1" key="2">
    <citation type="submission" date="2020-09" db="EMBL/GenBank/DDBJ databases">
        <authorList>
            <person name="Sun Q."/>
            <person name="Zhou Y."/>
        </authorList>
    </citation>
    <scope>NUCLEOTIDE SEQUENCE</scope>
    <source>
        <strain evidence="1">CGMCC 1.15367</strain>
    </source>
</reference>
<proteinExistence type="predicted"/>
<organism evidence="1 2">
    <name type="scientific">Aureimonas endophytica</name>
    <dbReference type="NCBI Taxonomy" id="2027858"/>
    <lineage>
        <taxon>Bacteria</taxon>
        <taxon>Pseudomonadati</taxon>
        <taxon>Pseudomonadota</taxon>
        <taxon>Alphaproteobacteria</taxon>
        <taxon>Hyphomicrobiales</taxon>
        <taxon>Aurantimonadaceae</taxon>
        <taxon>Aureimonas</taxon>
    </lineage>
</organism>
<comment type="caution">
    <text evidence="1">The sequence shown here is derived from an EMBL/GenBank/DDBJ whole genome shotgun (WGS) entry which is preliminary data.</text>
</comment>
<reference evidence="1" key="1">
    <citation type="journal article" date="2014" name="Int. J. Syst. Evol. Microbiol.">
        <title>Complete genome sequence of Corynebacterium casei LMG S-19264T (=DSM 44701T), isolated from a smear-ripened cheese.</title>
        <authorList>
            <consortium name="US DOE Joint Genome Institute (JGI-PGF)"/>
            <person name="Walter F."/>
            <person name="Albersmeier A."/>
            <person name="Kalinowski J."/>
            <person name="Ruckert C."/>
        </authorList>
    </citation>
    <scope>NUCLEOTIDE SEQUENCE</scope>
    <source>
        <strain evidence="1">CGMCC 1.15367</strain>
    </source>
</reference>
<dbReference type="Proteomes" id="UP000644699">
    <property type="component" value="Unassembled WGS sequence"/>
</dbReference>
<protein>
    <submittedName>
        <fullName evidence="1">DUF2191 domain-containing protein</fullName>
    </submittedName>
</protein>
<sequence length="65" mass="7741">MAITTVEIDENLLREAMELTNSDDARRFIEEHLQTLVKRRIAQRELMKLRGKIEWVGDLDEMRRG</sequence>
<evidence type="ECO:0000313" key="2">
    <source>
        <dbReference type="Proteomes" id="UP000644699"/>
    </source>
</evidence>